<dbReference type="InterPro" id="IPR047187">
    <property type="entry name" value="SF1_C_Upf1"/>
</dbReference>
<evidence type="ECO:0000313" key="6">
    <source>
        <dbReference type="EMBL" id="KAJ7308007.1"/>
    </source>
</evidence>
<dbReference type="InterPro" id="IPR041679">
    <property type="entry name" value="DNA2/NAM7-like_C"/>
</dbReference>
<dbReference type="Pfam" id="PF13086">
    <property type="entry name" value="AAA_11"/>
    <property type="match status" value="1"/>
</dbReference>
<feature type="region of interest" description="Disordered" evidence="2">
    <location>
        <begin position="1235"/>
        <end position="1287"/>
    </location>
</feature>
<dbReference type="GO" id="GO:0016604">
    <property type="term" value="C:nuclear body"/>
    <property type="evidence" value="ECO:0007669"/>
    <property type="project" value="TreeGrafter"/>
</dbReference>
<dbReference type="Proteomes" id="UP001142489">
    <property type="component" value="Unassembled WGS sequence"/>
</dbReference>
<evidence type="ECO:0008006" key="8">
    <source>
        <dbReference type="Google" id="ProtNLM"/>
    </source>
</evidence>
<dbReference type="PANTHER" id="PTHR10887:SF537">
    <property type="entry name" value="HELICASE SENATAXIN-RELATED"/>
    <property type="match status" value="1"/>
</dbReference>
<evidence type="ECO:0000259" key="4">
    <source>
        <dbReference type="Pfam" id="PF13086"/>
    </source>
</evidence>
<feature type="region of interest" description="Disordered" evidence="2">
    <location>
        <begin position="2393"/>
        <end position="2603"/>
    </location>
</feature>
<feature type="region of interest" description="Disordered" evidence="2">
    <location>
        <begin position="673"/>
        <end position="752"/>
    </location>
</feature>
<feature type="compositionally biased region" description="Acidic residues" evidence="2">
    <location>
        <begin position="1"/>
        <end position="26"/>
    </location>
</feature>
<feature type="region of interest" description="Disordered" evidence="2">
    <location>
        <begin position="1599"/>
        <end position="1675"/>
    </location>
</feature>
<feature type="region of interest" description="Disordered" evidence="2">
    <location>
        <begin position="1158"/>
        <end position="1186"/>
    </location>
</feature>
<feature type="compositionally biased region" description="Gly residues" evidence="2">
    <location>
        <begin position="1545"/>
        <end position="1558"/>
    </location>
</feature>
<gene>
    <name evidence="6" type="ORF">JRQ81_008507</name>
</gene>
<feature type="compositionally biased region" description="Basic and acidic residues" evidence="2">
    <location>
        <begin position="698"/>
        <end position="712"/>
    </location>
</feature>
<dbReference type="CDD" id="cd18042">
    <property type="entry name" value="DEXXQc_SETX"/>
    <property type="match status" value="1"/>
</dbReference>
<dbReference type="InterPro" id="IPR024481">
    <property type="entry name" value="Helicase_Sen1_N"/>
</dbReference>
<feature type="compositionally biased region" description="Basic and acidic residues" evidence="2">
    <location>
        <begin position="787"/>
        <end position="816"/>
    </location>
</feature>
<dbReference type="CDD" id="cd18808">
    <property type="entry name" value="SF1_C_Upf1"/>
    <property type="match status" value="1"/>
</dbReference>
<feature type="compositionally biased region" description="Polar residues" evidence="2">
    <location>
        <begin position="1531"/>
        <end position="1540"/>
    </location>
</feature>
<feature type="region of interest" description="Disordered" evidence="2">
    <location>
        <begin position="587"/>
        <end position="607"/>
    </location>
</feature>
<feature type="compositionally biased region" description="Low complexity" evidence="2">
    <location>
        <begin position="1463"/>
        <end position="1475"/>
    </location>
</feature>
<dbReference type="EMBL" id="JAPFRF010000018">
    <property type="protein sequence ID" value="KAJ7308007.1"/>
    <property type="molecule type" value="Genomic_DNA"/>
</dbReference>
<feature type="region of interest" description="Disordered" evidence="2">
    <location>
        <begin position="960"/>
        <end position="979"/>
    </location>
</feature>
<evidence type="ECO:0000259" key="3">
    <source>
        <dbReference type="Pfam" id="PF12726"/>
    </source>
</evidence>
<dbReference type="PANTHER" id="PTHR10887">
    <property type="entry name" value="DNA2/NAM7 HELICASE FAMILY"/>
    <property type="match status" value="1"/>
</dbReference>
<feature type="compositionally biased region" description="Basic and acidic residues" evidence="2">
    <location>
        <begin position="1057"/>
        <end position="1069"/>
    </location>
</feature>
<dbReference type="InterPro" id="IPR027417">
    <property type="entry name" value="P-loop_NTPase"/>
</dbReference>
<keyword evidence="1" id="KW-0175">Coiled coil</keyword>
<organism evidence="6 7">
    <name type="scientific">Phrynocephalus forsythii</name>
    <dbReference type="NCBI Taxonomy" id="171643"/>
    <lineage>
        <taxon>Eukaryota</taxon>
        <taxon>Metazoa</taxon>
        <taxon>Chordata</taxon>
        <taxon>Craniata</taxon>
        <taxon>Vertebrata</taxon>
        <taxon>Euteleostomi</taxon>
        <taxon>Lepidosauria</taxon>
        <taxon>Squamata</taxon>
        <taxon>Bifurcata</taxon>
        <taxon>Unidentata</taxon>
        <taxon>Episquamata</taxon>
        <taxon>Toxicofera</taxon>
        <taxon>Iguania</taxon>
        <taxon>Acrodonta</taxon>
        <taxon>Agamidae</taxon>
        <taxon>Agaminae</taxon>
        <taxon>Phrynocephalus</taxon>
    </lineage>
</organism>
<feature type="compositionally biased region" description="Basic and acidic residues" evidence="2">
    <location>
        <begin position="1479"/>
        <end position="1494"/>
    </location>
</feature>
<feature type="compositionally biased region" description="Basic and acidic residues" evidence="2">
    <location>
        <begin position="2464"/>
        <end position="2473"/>
    </location>
</feature>
<evidence type="ECO:0000313" key="7">
    <source>
        <dbReference type="Proteomes" id="UP001142489"/>
    </source>
</evidence>
<feature type="compositionally biased region" description="Low complexity" evidence="2">
    <location>
        <begin position="2476"/>
        <end position="2504"/>
    </location>
</feature>
<feature type="compositionally biased region" description="Basic and acidic residues" evidence="2">
    <location>
        <begin position="862"/>
        <end position="871"/>
    </location>
</feature>
<feature type="region of interest" description="Disordered" evidence="2">
    <location>
        <begin position="1"/>
        <end position="30"/>
    </location>
</feature>
<dbReference type="OrthoDB" id="6513042at2759"/>
<comment type="caution">
    <text evidence="6">The sequence shown here is derived from an EMBL/GenBank/DDBJ whole genome shotgun (WGS) entry which is preliminary data.</text>
</comment>
<feature type="domain" description="DNA2/NAM7 helicase-like C-terminal" evidence="5">
    <location>
        <begin position="2288"/>
        <end position="2349"/>
    </location>
</feature>
<proteinExistence type="predicted"/>
<evidence type="ECO:0000259" key="5">
    <source>
        <dbReference type="Pfam" id="PF13087"/>
    </source>
</evidence>
<feature type="compositionally biased region" description="Low complexity" evidence="2">
    <location>
        <begin position="1444"/>
        <end position="1456"/>
    </location>
</feature>
<feature type="coiled-coil region" evidence="1">
    <location>
        <begin position="2056"/>
        <end position="2115"/>
    </location>
</feature>
<feature type="region of interest" description="Disordered" evidence="2">
    <location>
        <begin position="1347"/>
        <end position="1585"/>
    </location>
</feature>
<reference evidence="6" key="1">
    <citation type="journal article" date="2023" name="DNA Res.">
        <title>Chromosome-level genome assembly of Phrynocephalus forsythii using third-generation DNA sequencing and Hi-C analysis.</title>
        <authorList>
            <person name="Qi Y."/>
            <person name="Zhao W."/>
            <person name="Zhao Y."/>
            <person name="Niu C."/>
            <person name="Cao S."/>
            <person name="Zhang Y."/>
        </authorList>
    </citation>
    <scope>NUCLEOTIDE SEQUENCE</scope>
    <source>
        <tissue evidence="6">Muscle</tissue>
    </source>
</reference>
<dbReference type="Pfam" id="PF13087">
    <property type="entry name" value="AAA_12"/>
    <property type="match status" value="1"/>
</dbReference>
<feature type="region of interest" description="Disordered" evidence="2">
    <location>
        <begin position="772"/>
        <end position="952"/>
    </location>
</feature>
<feature type="compositionally biased region" description="Low complexity" evidence="2">
    <location>
        <begin position="2441"/>
        <end position="2451"/>
    </location>
</feature>
<feature type="domain" description="Helicase Sen1 N-terminal" evidence="3">
    <location>
        <begin position="118"/>
        <end position="423"/>
    </location>
</feature>
<feature type="compositionally biased region" description="Polar residues" evidence="2">
    <location>
        <begin position="963"/>
        <end position="975"/>
    </location>
</feature>
<feature type="region of interest" description="Disordered" evidence="2">
    <location>
        <begin position="994"/>
        <end position="1089"/>
    </location>
</feature>
<feature type="domain" description="DNA2/NAM7 helicase helicase" evidence="4">
    <location>
        <begin position="1913"/>
        <end position="2197"/>
    </location>
</feature>
<dbReference type="GO" id="GO:0004386">
    <property type="term" value="F:helicase activity"/>
    <property type="evidence" value="ECO:0007669"/>
    <property type="project" value="InterPro"/>
</dbReference>
<evidence type="ECO:0000256" key="1">
    <source>
        <dbReference type="SAM" id="Coils"/>
    </source>
</evidence>
<name>A0A9Q0XAS6_9SAUR</name>
<dbReference type="GO" id="GO:0001147">
    <property type="term" value="F:transcription termination site sequence-specific DNA binding"/>
    <property type="evidence" value="ECO:0007669"/>
    <property type="project" value="TreeGrafter"/>
</dbReference>
<dbReference type="InterPro" id="IPR045055">
    <property type="entry name" value="DNA2/NAM7-like"/>
</dbReference>
<accession>A0A9Q0XAS6</accession>
<evidence type="ECO:0000256" key="2">
    <source>
        <dbReference type="SAM" id="MobiDB-lite"/>
    </source>
</evidence>
<feature type="compositionally biased region" description="Polar residues" evidence="2">
    <location>
        <begin position="1410"/>
        <end position="1425"/>
    </location>
</feature>
<sequence>MAAAATEEEEEEEENNNSKEEEEEEGSWPRRWFLPPEGGGCNIPYLCYFSVALASTQTVRINATFVPVCYLTMWVRQRGHERKSGMSTCCWCTPGGSAAVRNLKSYASATSEFDPANEDLCYCLECVDEYHKAREEAPSLHEALWKLETRRLVAHFETCLKESGEDDDLYIVEGEQKIPLSCYTGPGFEKHLRVPMLEILKYPYLLLHERLSELFVEALCRMEQASYSYQVVDKHPGIYLLMVHPNETIRRWAILTARNLGKVDRDDYYDIQEVLTCLFKVIELGLFDNPDIYNSSVFEKGKLVLLPPHLYDTTNYKNYWLGICMLLTVLEEQAMDSLLLGPDKQNDFMQSIMNTMKKQTDDDRQNPFWPALHCFMVILDKLGSKVWGQLIDPIQAFQTIINNESYQKEIQTIRQSCRRTKAEPLSDYGDEMITCSQIVYNCHLERPNKDNGRKSAVCPDYCPNLYEDMQTLTDVFQYDVGQDMQLHNSTFLWYIPFVHSLMDLKDLGVAYSVVVIHHLCSEIKDVLHEAVQSCDKVSEFFIWILVTVVELNLKKHCLNSLWVSSETWVEAVVKCARLPAAVFPRGAERGSARNGSRNTAGVSSREPESAPWACMNLIRNILKEGYQTGQNRTHFLDQLNVLRRTGEDWKLSPQQAQELQACLKHIVRSLQNKTSHPASPVESTGACVPPAPPALAIKQERPDDRYLIESHGRLPPYSSLRKTDDGRPEASPPRRRGSLNAEPPLLGSSSGHLANIKQEPEETQEKASTLLANGHAEGQRSGIVRQGPRDSTRDNGFHHGLPRLEAKEASEREKGTRTFARPSENDQKARHSSGGSEITGAPEKPKGSLKSKTCDLTLKLKQLVENRKKENSSLQTAKEGSVDQEGLRDGLVASHGSSRGKAGEASAETSLSKPLSIKRGSTDSLLEFKNVMKADQSSNEDSSDDDMANVPFSQIRQALVKKTSASSVASPGTDSQLDRDLNKLSLAAYAKATAFPVDSSPENDSPCLPQNPIQRKVQGAVKSLSVRETRRKPVPDADKPRNQVIIISDTSSEEDENKVNLDRYSENDGRGPCLEKPPSAQEPESDLPLRCDDVDSQCFEFETEEDIYSAWQDSQLDEKPDARTRSPALAELEIAQQINDWGYDSDYIAEDVMEKAAEALEQQVNEPGPKPPSAAGESSLSAGNAAVRSACLAQKRTGDGDRSRHVVAVVPGTSASAASSELLPGVRKPKIRLAKTAHGNHGRRNAKPAVHGEKSLPTKPAGSAPAVIPPRKVHKFPEPTSVTEKLSLKKKVRRAAELSQRTQDSITKLRAYGKAAGELPQRRKAKLIQAPHLVGRNKKMLSCQERHFFSHQRRNKEREKVRGDTPAPKTTKKPEVSPCLPPAGMALAANREETPCLPGPSSDGTRRPVVQSSLGRERAPSTSDSSGKELPLVRPGTVKSVRESASAVPSSANVPVSGGGSTGSRTSLGSSASLSPENTDVKEGPSNFDEKPTGDDNEGDGLFLTQRDPVDMELCSQEDGDPDPIGADVNLRQNGCSVTETSKEAGGGGTARRGGSGGYDPPAPDPAGHVFAKPFPPAKPSTAKIFSPASSRSANLTKEMANLPKPPPAPKSRSNPARPLPLSESTRPRHSASTGHLQPPPLRNRTPRSHGAYDGRTLAPVRGAPRPEAQPISAQHRDHSIFIKEVLKWSYDMFANVRQLGPPDHLHRKIVGPVPVKFRDYNDYFDTFFPLTMLNAFEEVAQEWLENQKSKEQKPFRLNLLSYNAGVNKADFTVTLSKSDLDKQLHPKEDDLVFLNVTEQHSYSEDGEAGDGLVWHVGLVTRFSPPSIHDSKGKEQVLCHLSIQTQGNLSRVSKQVRCVVASSLVTTQRRFRALLLLYRSPLAKAILSPSYPDFCPRDLSVDSERSPSYTKDLNEDQRRAVDMAYAMVTQHPAVPKICLIHGPPGTGKSKTIVGLLYRMLSEHSGKENIVQSLNAKIKRNRVLVCAPSNTAVDDLMKKIILGFKEKCRDKKNALGNCGDVNLVRLGQLKHIDKEVRRFSLDDQVYHRINRATLGKDQDLQKRKEDLDQQLDTLSRQRAMDRNEKREKRQRLDEEIVRLVKERERLASELKQARGRRSQELRASIILESHIICCTLSTSGGLLLESAFRRLGGDPVSCVIVDEAGQTCEVETLIPLIHGCKKLVLVGDPKQLPPTVKSVKAQDYGYDQSLMGRLCRDLKLQVQENKIGRLPVLQLTTQYRMHPDIWLFPAKYIYEAAVTTDERTQENRCSLEWPFQPYMLFDVLDGREERENDACEVDTVDGFQGREKDCIIVTCVRANATQGSIGFLRSLQRLNVTITRAKYSLFIVGKLKTLMENKDWNQLIQDAQKRGSIFPTSSCNYKAVAQKILKLKRDGIGPGQAGASRSSKPNEGARRDPQHPTAHAGALPLGSNGRRTLPGPPDSSSSSPSSASSKHHPLPALPKPVQERPTDPRLARRATSAVVASACKEGSLSGSSSSGAASSPGPEGPPAAQRSQSNPLPQAPSGNPAPGGHPQAPAGPARFPSAQGHDWRFPAAADGTKAFGQGDSPQPIKPSKERDSRRRTAEELQGSPCLIEAKRRRTSH</sequence>
<feature type="compositionally biased region" description="Basic residues" evidence="2">
    <location>
        <begin position="1235"/>
        <end position="1246"/>
    </location>
</feature>
<dbReference type="Gene3D" id="3.40.50.300">
    <property type="entry name" value="P-loop containing nucleotide triphosphate hydrolases"/>
    <property type="match status" value="2"/>
</dbReference>
<protein>
    <recommendedName>
        <fullName evidence="8">Helicase senataxin</fullName>
    </recommendedName>
</protein>
<feature type="compositionally biased region" description="Basic and acidic residues" evidence="2">
    <location>
        <begin position="1025"/>
        <end position="1041"/>
    </location>
</feature>
<dbReference type="SUPFAM" id="SSF52540">
    <property type="entry name" value="P-loop containing nucleoside triphosphate hydrolases"/>
    <property type="match status" value="1"/>
</dbReference>
<keyword evidence="7" id="KW-1185">Reference proteome</keyword>
<feature type="compositionally biased region" description="Low complexity" evidence="2">
    <location>
        <begin position="2525"/>
        <end position="2540"/>
    </location>
</feature>
<dbReference type="GO" id="GO:0006369">
    <property type="term" value="P:termination of RNA polymerase II transcription"/>
    <property type="evidence" value="ECO:0007669"/>
    <property type="project" value="TreeGrafter"/>
</dbReference>
<dbReference type="InterPro" id="IPR041677">
    <property type="entry name" value="DNA2/NAM7_AAA_11"/>
</dbReference>
<feature type="compositionally biased region" description="Basic and acidic residues" evidence="2">
    <location>
        <begin position="2573"/>
        <end position="2585"/>
    </location>
</feature>
<dbReference type="Pfam" id="PF12726">
    <property type="entry name" value="SEN1_N"/>
    <property type="match status" value="1"/>
</dbReference>
<feature type="compositionally biased region" description="Polar residues" evidence="2">
    <location>
        <begin position="593"/>
        <end position="602"/>
    </location>
</feature>